<reference evidence="4 5" key="1">
    <citation type="submission" date="2016-03" db="EMBL/GenBank/DDBJ databases">
        <authorList>
            <consortium name="Pathogen Informatics"/>
        </authorList>
    </citation>
    <scope>NUCLEOTIDE SEQUENCE [LARGE SCALE GENOMIC DNA]</scope>
    <source>
        <strain evidence="4">e2161</strain>
        <strain evidence="2">E2161</strain>
        <strain evidence="3">E264</strain>
        <strain evidence="5">e264</strain>
    </source>
</reference>
<dbReference type="RefSeq" id="WP_008501020.1">
    <property type="nucleotide sequence ID" value="NZ_AP022465.1"/>
</dbReference>
<dbReference type="EMBL" id="FKDD01000004">
    <property type="protein sequence ID" value="SAB78078.1"/>
    <property type="molecule type" value="Genomic_DNA"/>
</dbReference>
<dbReference type="InterPro" id="IPR048192">
    <property type="entry name" value="YldA-like"/>
</dbReference>
<dbReference type="NCBIfam" id="NF041476">
    <property type="entry name" value="membrane_YldA"/>
    <property type="match status" value="1"/>
</dbReference>
<keyword evidence="4" id="KW-1185">Reference proteome</keyword>
<name>A0A157N033_9ENTR</name>
<keyword evidence="1" id="KW-0812">Transmembrane</keyword>
<evidence type="ECO:0000256" key="1">
    <source>
        <dbReference type="SAM" id="Phobius"/>
    </source>
</evidence>
<dbReference type="Pfam" id="PF23689">
    <property type="entry name" value="YldA"/>
    <property type="match status" value="1"/>
</dbReference>
<evidence type="ECO:0008006" key="6">
    <source>
        <dbReference type="Google" id="ProtNLM"/>
    </source>
</evidence>
<dbReference type="Proteomes" id="UP000077278">
    <property type="component" value="Unassembled WGS sequence"/>
</dbReference>
<organism evidence="3 5">
    <name type="scientific">Enterobacter roggenkampii</name>
    <dbReference type="NCBI Taxonomy" id="1812935"/>
    <lineage>
        <taxon>Bacteria</taxon>
        <taxon>Pseudomonadati</taxon>
        <taxon>Pseudomonadota</taxon>
        <taxon>Gammaproteobacteria</taxon>
        <taxon>Enterobacterales</taxon>
        <taxon>Enterobacteriaceae</taxon>
        <taxon>Enterobacter</taxon>
        <taxon>Enterobacter cloacae complex</taxon>
    </lineage>
</organism>
<evidence type="ECO:0000313" key="2">
    <source>
        <dbReference type="EMBL" id="SAA01936.1"/>
    </source>
</evidence>
<sequence>MSEIGVITLIFLIFVAIIVTAVLYLERHW</sequence>
<dbReference type="EMBL" id="FKDK01000001">
    <property type="protein sequence ID" value="SAA01936.1"/>
    <property type="molecule type" value="Genomic_DNA"/>
</dbReference>
<gene>
    <name evidence="3" type="ORF">SAMEA2273136_01152</name>
    <name evidence="2" type="ORF">SAMEA2273443_00163</name>
</gene>
<protein>
    <recommendedName>
        <fullName evidence="6">Protein MgtR</fullName>
    </recommendedName>
</protein>
<comment type="caution">
    <text evidence="3">The sequence shown here is derived from an EMBL/GenBank/DDBJ whole genome shotgun (WGS) entry which is preliminary data.</text>
</comment>
<accession>A0A157N033</accession>
<dbReference type="AlphaFoldDB" id="A0A157N033"/>
<evidence type="ECO:0000313" key="4">
    <source>
        <dbReference type="Proteomes" id="UP000077063"/>
    </source>
</evidence>
<feature type="transmembrane region" description="Helical" evidence="1">
    <location>
        <begin position="6"/>
        <end position="25"/>
    </location>
</feature>
<keyword evidence="1" id="KW-0472">Membrane</keyword>
<proteinExistence type="predicted"/>
<evidence type="ECO:0000313" key="5">
    <source>
        <dbReference type="Proteomes" id="UP000077278"/>
    </source>
</evidence>
<keyword evidence="1" id="KW-1133">Transmembrane helix</keyword>
<dbReference type="Proteomes" id="UP000077063">
    <property type="component" value="Unassembled WGS sequence"/>
</dbReference>
<evidence type="ECO:0000313" key="3">
    <source>
        <dbReference type="EMBL" id="SAB78078.1"/>
    </source>
</evidence>
<dbReference type="GeneID" id="97444438"/>